<dbReference type="Proteomes" id="UP001499854">
    <property type="component" value="Unassembled WGS sequence"/>
</dbReference>
<dbReference type="EMBL" id="BAAAQM010000015">
    <property type="protein sequence ID" value="GAA1970034.1"/>
    <property type="molecule type" value="Genomic_DNA"/>
</dbReference>
<evidence type="ECO:0000256" key="1">
    <source>
        <dbReference type="SAM" id="Phobius"/>
    </source>
</evidence>
<evidence type="ECO:0000256" key="2">
    <source>
        <dbReference type="SAM" id="SignalP"/>
    </source>
</evidence>
<keyword evidence="2" id="KW-0732">Signal</keyword>
<reference evidence="4" key="1">
    <citation type="journal article" date="2019" name="Int. J. Syst. Evol. Microbiol.">
        <title>The Global Catalogue of Microorganisms (GCM) 10K type strain sequencing project: providing services to taxonomists for standard genome sequencing and annotation.</title>
        <authorList>
            <consortium name="The Broad Institute Genomics Platform"/>
            <consortium name="The Broad Institute Genome Sequencing Center for Infectious Disease"/>
            <person name="Wu L."/>
            <person name="Ma J."/>
        </authorList>
    </citation>
    <scope>NUCLEOTIDE SEQUENCE [LARGE SCALE GENOMIC DNA]</scope>
    <source>
        <strain evidence="4">JCM 16013</strain>
    </source>
</reference>
<evidence type="ECO:0008006" key="5">
    <source>
        <dbReference type="Google" id="ProtNLM"/>
    </source>
</evidence>
<name>A0ABP5D086_9ACTN</name>
<evidence type="ECO:0000313" key="3">
    <source>
        <dbReference type="EMBL" id="GAA1970034.1"/>
    </source>
</evidence>
<protein>
    <recommendedName>
        <fullName evidence="5">LPXTG-motif cell wall anchor domain protein</fullName>
    </recommendedName>
</protein>
<proteinExistence type="predicted"/>
<dbReference type="NCBIfam" id="NF040603">
    <property type="entry name" value="choice_anch_P"/>
    <property type="match status" value="1"/>
</dbReference>
<feature type="transmembrane region" description="Helical" evidence="1">
    <location>
        <begin position="225"/>
        <end position="246"/>
    </location>
</feature>
<keyword evidence="4" id="KW-1185">Reference proteome</keyword>
<feature type="chain" id="PRO_5046060140" description="LPXTG-motif cell wall anchor domain protein" evidence="2">
    <location>
        <begin position="33"/>
        <end position="271"/>
    </location>
</feature>
<keyword evidence="1" id="KW-1133">Transmembrane helix</keyword>
<evidence type="ECO:0000313" key="4">
    <source>
        <dbReference type="Proteomes" id="UP001499854"/>
    </source>
</evidence>
<sequence>MRALRRGLASRGLGVAAAGMALCLGGTTAAQAAPAGVGGGAFGVSADVTLLAGLHLQVGPAPAVSLPAPGGSATPLTGHVVGLNVGTLAALGVLDVSTAGTPAGGSVQSTADVQNLAVPALITGDNAVHSQCTADGSGASGGSTLANLVIGGQKVAANAAPNTHVTVAGIADVTVNEQTPSGSASSPGITVTAVHIKLLSGLLGLGTGDVYAAQSRCSLTNGPEMPVGAVGGVVLTGVLGVLFTGYQVRKRRTGKAVATGAGGPGDEGTAA</sequence>
<comment type="caution">
    <text evidence="3">The sequence shown here is derived from an EMBL/GenBank/DDBJ whole genome shotgun (WGS) entry which is preliminary data.</text>
</comment>
<gene>
    <name evidence="3" type="ORF">GCM10009838_31120</name>
</gene>
<feature type="signal peptide" evidence="2">
    <location>
        <begin position="1"/>
        <end position="32"/>
    </location>
</feature>
<keyword evidence="1" id="KW-0472">Membrane</keyword>
<keyword evidence="1" id="KW-0812">Transmembrane</keyword>
<organism evidence="3 4">
    <name type="scientific">Catenulispora subtropica</name>
    <dbReference type="NCBI Taxonomy" id="450798"/>
    <lineage>
        <taxon>Bacteria</taxon>
        <taxon>Bacillati</taxon>
        <taxon>Actinomycetota</taxon>
        <taxon>Actinomycetes</taxon>
        <taxon>Catenulisporales</taxon>
        <taxon>Catenulisporaceae</taxon>
        <taxon>Catenulispora</taxon>
    </lineage>
</organism>
<accession>A0ABP5D086</accession>
<dbReference type="RefSeq" id="WP_344657721.1">
    <property type="nucleotide sequence ID" value="NZ_BAAAQM010000015.1"/>
</dbReference>